<dbReference type="Pfam" id="PF03466">
    <property type="entry name" value="LysR_substrate"/>
    <property type="match status" value="1"/>
</dbReference>
<evidence type="ECO:0000256" key="4">
    <source>
        <dbReference type="ARBA" id="ARBA00023163"/>
    </source>
</evidence>
<dbReference type="CDD" id="cd05466">
    <property type="entry name" value="PBP2_LTTR_substrate"/>
    <property type="match status" value="1"/>
</dbReference>
<evidence type="ECO:0000313" key="7">
    <source>
        <dbReference type="Proteomes" id="UP000181969"/>
    </source>
</evidence>
<dbReference type="PANTHER" id="PTHR30126:SF40">
    <property type="entry name" value="HTH-TYPE TRANSCRIPTIONAL REGULATOR GLTR"/>
    <property type="match status" value="1"/>
</dbReference>
<dbReference type="InterPro" id="IPR000847">
    <property type="entry name" value="LysR_HTH_N"/>
</dbReference>
<dbReference type="GO" id="GO:0000976">
    <property type="term" value="F:transcription cis-regulatory region binding"/>
    <property type="evidence" value="ECO:0007669"/>
    <property type="project" value="TreeGrafter"/>
</dbReference>
<dbReference type="Pfam" id="PF00126">
    <property type="entry name" value="HTH_1"/>
    <property type="match status" value="1"/>
</dbReference>
<proteinExistence type="inferred from homology"/>
<dbReference type="Gene3D" id="1.10.10.10">
    <property type="entry name" value="Winged helix-like DNA-binding domain superfamily/Winged helix DNA-binding domain"/>
    <property type="match status" value="1"/>
</dbReference>
<feature type="domain" description="HTH lysR-type" evidence="5">
    <location>
        <begin position="1"/>
        <end position="58"/>
    </location>
</feature>
<keyword evidence="3 6" id="KW-0238">DNA-binding</keyword>
<gene>
    <name evidence="6" type="ORF">SAMN05216438_11523</name>
</gene>
<dbReference type="InterPro" id="IPR005119">
    <property type="entry name" value="LysR_subst-bd"/>
</dbReference>
<dbReference type="OrthoDB" id="9803735at2"/>
<evidence type="ECO:0000313" key="6">
    <source>
        <dbReference type="EMBL" id="SFL52090.1"/>
    </source>
</evidence>
<accession>A0A1I4ICK0</accession>
<reference evidence="6 7" key="1">
    <citation type="submission" date="2016-10" db="EMBL/GenBank/DDBJ databases">
        <authorList>
            <person name="de Groot N.N."/>
        </authorList>
    </citation>
    <scope>NUCLEOTIDE SEQUENCE [LARGE SCALE GENOMIC DNA]</scope>
    <source>
        <strain evidence="6 7">M79</strain>
    </source>
</reference>
<dbReference type="AlphaFoldDB" id="A0A1I4ICK0"/>
<evidence type="ECO:0000259" key="5">
    <source>
        <dbReference type="PROSITE" id="PS50931"/>
    </source>
</evidence>
<keyword evidence="2" id="KW-0805">Transcription regulation</keyword>
<evidence type="ECO:0000256" key="3">
    <source>
        <dbReference type="ARBA" id="ARBA00023125"/>
    </source>
</evidence>
<sequence>MFDLFETFITLYDTRSFTVTANILFITQSTVTKRIQRLENELESQFFYRKNIKEVLPTQKADEFYPIAQKFISEWHSVQENLKNRSQKTSLEIAFTQSTAKIILPHLFNILKEDLKKINIKVRLYDSEKILSLIESKDIDFGIIDKDFENSQITKVPLFDDNLVLSGSNETGILFVHETKHQLGCSSALKFLQKNSKYSFSNIIKINDYESIIDLLEKNLGAALIPQSMLPKDLVFKYLENHYSVHYCLIYHSNEINPTVLSILKTFQDNIQLIISELRNISP</sequence>
<dbReference type="InterPro" id="IPR036388">
    <property type="entry name" value="WH-like_DNA-bd_sf"/>
</dbReference>
<dbReference type="SUPFAM" id="SSF46785">
    <property type="entry name" value="Winged helix' DNA-binding domain"/>
    <property type="match status" value="1"/>
</dbReference>
<organism evidence="6 7">
    <name type="scientific">Lactococcus garvieae</name>
    <dbReference type="NCBI Taxonomy" id="1363"/>
    <lineage>
        <taxon>Bacteria</taxon>
        <taxon>Bacillati</taxon>
        <taxon>Bacillota</taxon>
        <taxon>Bacilli</taxon>
        <taxon>Lactobacillales</taxon>
        <taxon>Streptococcaceae</taxon>
        <taxon>Lactococcus</taxon>
    </lineage>
</organism>
<dbReference type="Gene3D" id="3.40.190.290">
    <property type="match status" value="1"/>
</dbReference>
<dbReference type="InterPro" id="IPR036390">
    <property type="entry name" value="WH_DNA-bd_sf"/>
</dbReference>
<dbReference type="SUPFAM" id="SSF53850">
    <property type="entry name" value="Periplasmic binding protein-like II"/>
    <property type="match status" value="1"/>
</dbReference>
<name>A0A1I4ICK0_9LACT</name>
<dbReference type="GO" id="GO:0003700">
    <property type="term" value="F:DNA-binding transcription factor activity"/>
    <property type="evidence" value="ECO:0007669"/>
    <property type="project" value="InterPro"/>
</dbReference>
<dbReference type="PROSITE" id="PS50931">
    <property type="entry name" value="HTH_LYSR"/>
    <property type="match status" value="1"/>
</dbReference>
<keyword evidence="4" id="KW-0804">Transcription</keyword>
<dbReference type="EMBL" id="FOTJ01000015">
    <property type="protein sequence ID" value="SFL52090.1"/>
    <property type="molecule type" value="Genomic_DNA"/>
</dbReference>
<comment type="similarity">
    <text evidence="1">Belongs to the LysR transcriptional regulatory family.</text>
</comment>
<evidence type="ECO:0000256" key="2">
    <source>
        <dbReference type="ARBA" id="ARBA00023015"/>
    </source>
</evidence>
<dbReference type="Proteomes" id="UP000181969">
    <property type="component" value="Unassembled WGS sequence"/>
</dbReference>
<dbReference type="RefSeq" id="WP_074751780.1">
    <property type="nucleotide sequence ID" value="NZ_CAXVJC010000001.1"/>
</dbReference>
<dbReference type="PANTHER" id="PTHR30126">
    <property type="entry name" value="HTH-TYPE TRANSCRIPTIONAL REGULATOR"/>
    <property type="match status" value="1"/>
</dbReference>
<protein>
    <submittedName>
        <fullName evidence="6">DNA-binding transcriptional regulator, LysR family</fullName>
    </submittedName>
</protein>
<evidence type="ECO:0000256" key="1">
    <source>
        <dbReference type="ARBA" id="ARBA00009437"/>
    </source>
</evidence>